<gene>
    <name evidence="2" type="ORF">SAMN04490248_12738</name>
</gene>
<name>A0A1H8VBW6_9RHOB</name>
<proteinExistence type="predicted"/>
<dbReference type="STRING" id="569882.SAMN04490248_12738"/>
<feature type="chain" id="PRO_5011520083" evidence="1">
    <location>
        <begin position="25"/>
        <end position="161"/>
    </location>
</feature>
<accession>A0A1H8VBW6</accession>
<keyword evidence="1" id="KW-0732">Signal</keyword>
<evidence type="ECO:0000313" key="3">
    <source>
        <dbReference type="Proteomes" id="UP000198893"/>
    </source>
</evidence>
<dbReference type="EMBL" id="FODS01000027">
    <property type="protein sequence ID" value="SEP12886.1"/>
    <property type="molecule type" value="Genomic_DNA"/>
</dbReference>
<sequence>MYFKHLKAGVAAVALSVVALPAAAQDDDDGLTTTQELRAEVSETMEAIVDYSAQQRDQALAQGREMLNQLDAEIARREQALRENWSEMSEAAQETARERMRDLRQARNALGERFGALQSGASDVWSDLKAGFSDAWDRFSDAWSAADEDAAGQTEEMGSDT</sequence>
<feature type="signal peptide" evidence="1">
    <location>
        <begin position="1"/>
        <end position="24"/>
    </location>
</feature>
<organism evidence="2 3">
    <name type="scientific">Salinihabitans flavidus</name>
    <dbReference type="NCBI Taxonomy" id="569882"/>
    <lineage>
        <taxon>Bacteria</taxon>
        <taxon>Pseudomonadati</taxon>
        <taxon>Pseudomonadota</taxon>
        <taxon>Alphaproteobacteria</taxon>
        <taxon>Rhodobacterales</taxon>
        <taxon>Roseobacteraceae</taxon>
        <taxon>Salinihabitans</taxon>
    </lineage>
</organism>
<dbReference type="SUPFAM" id="SSF58113">
    <property type="entry name" value="Apolipoprotein A-I"/>
    <property type="match status" value="1"/>
</dbReference>
<evidence type="ECO:0000256" key="1">
    <source>
        <dbReference type="SAM" id="SignalP"/>
    </source>
</evidence>
<reference evidence="2 3" key="1">
    <citation type="submission" date="2016-10" db="EMBL/GenBank/DDBJ databases">
        <authorList>
            <person name="de Groot N.N."/>
        </authorList>
    </citation>
    <scope>NUCLEOTIDE SEQUENCE [LARGE SCALE GENOMIC DNA]</scope>
    <source>
        <strain evidence="2 3">DSM 27842</strain>
    </source>
</reference>
<evidence type="ECO:0000313" key="2">
    <source>
        <dbReference type="EMBL" id="SEP12886.1"/>
    </source>
</evidence>
<dbReference type="Proteomes" id="UP000198893">
    <property type="component" value="Unassembled WGS sequence"/>
</dbReference>
<dbReference type="Gene3D" id="1.20.5.1230">
    <property type="entry name" value="Apolipoprotein A-I"/>
    <property type="match status" value="1"/>
</dbReference>
<dbReference type="AlphaFoldDB" id="A0A1H8VBW6"/>
<protein>
    <submittedName>
        <fullName evidence="2">Uncharacterized protein</fullName>
    </submittedName>
</protein>
<keyword evidence="3" id="KW-1185">Reference proteome</keyword>